<gene>
    <name evidence="5" type="primary">def</name>
    <name evidence="6" type="ORF">A2419_02805</name>
</gene>
<feature type="binding site" evidence="5">
    <location>
        <position position="108"/>
    </location>
    <ligand>
        <name>Fe cation</name>
        <dbReference type="ChEBI" id="CHEBI:24875"/>
    </ligand>
</feature>
<dbReference type="PRINTS" id="PR01576">
    <property type="entry name" value="PDEFORMYLASE"/>
</dbReference>
<dbReference type="AlphaFoldDB" id="A0A1F4Y3S2"/>
<dbReference type="InterPro" id="IPR036821">
    <property type="entry name" value="Peptide_deformylase_sf"/>
</dbReference>
<accession>A0A1F4Y3S2</accession>
<comment type="catalytic activity">
    <reaction evidence="5">
        <text>N-terminal N-formyl-L-methionyl-[peptide] + H2O = N-terminal L-methionyl-[peptide] + formate</text>
        <dbReference type="Rhea" id="RHEA:24420"/>
        <dbReference type="Rhea" id="RHEA-COMP:10639"/>
        <dbReference type="Rhea" id="RHEA-COMP:10640"/>
        <dbReference type="ChEBI" id="CHEBI:15377"/>
        <dbReference type="ChEBI" id="CHEBI:15740"/>
        <dbReference type="ChEBI" id="CHEBI:49298"/>
        <dbReference type="ChEBI" id="CHEBI:64731"/>
        <dbReference type="EC" id="3.5.1.88"/>
    </reaction>
</comment>
<reference evidence="6 7" key="1">
    <citation type="journal article" date="2016" name="Nat. Commun.">
        <title>Thousands of microbial genomes shed light on interconnected biogeochemical processes in an aquifer system.</title>
        <authorList>
            <person name="Anantharaman K."/>
            <person name="Brown C.T."/>
            <person name="Hug L.A."/>
            <person name="Sharon I."/>
            <person name="Castelle C.J."/>
            <person name="Probst A.J."/>
            <person name="Thomas B.C."/>
            <person name="Singh A."/>
            <person name="Wilkins M.J."/>
            <person name="Karaoz U."/>
            <person name="Brodie E.L."/>
            <person name="Williams K.H."/>
            <person name="Hubbard S.S."/>
            <person name="Banfield J.F."/>
        </authorList>
    </citation>
    <scope>NUCLEOTIDE SEQUENCE [LARGE SCALE GENOMIC DNA]</scope>
</reference>
<dbReference type="EC" id="3.5.1.88" evidence="5"/>
<dbReference type="HAMAP" id="MF_00163">
    <property type="entry name" value="Pep_deformylase"/>
    <property type="match status" value="1"/>
</dbReference>
<keyword evidence="4 5" id="KW-0648">Protein biosynthesis</keyword>
<protein>
    <recommendedName>
        <fullName evidence="5">Peptide deformylase</fullName>
        <shortName evidence="5">PDF</shortName>
        <ecNumber evidence="5">3.5.1.88</ecNumber>
    </recommendedName>
    <alternativeName>
        <fullName evidence="5">Polypeptide deformylase</fullName>
    </alternativeName>
</protein>
<evidence type="ECO:0000256" key="3">
    <source>
        <dbReference type="ARBA" id="ARBA00022801"/>
    </source>
</evidence>
<dbReference type="GO" id="GO:0042586">
    <property type="term" value="F:peptide deformylase activity"/>
    <property type="evidence" value="ECO:0007669"/>
    <property type="project" value="UniProtKB-UniRule"/>
</dbReference>
<dbReference type="InterPro" id="IPR023635">
    <property type="entry name" value="Peptide_deformylase"/>
</dbReference>
<comment type="cofactor">
    <cofactor evidence="5">
        <name>Fe(2+)</name>
        <dbReference type="ChEBI" id="CHEBI:29033"/>
    </cofactor>
    <text evidence="5">Binds 1 Fe(2+) ion.</text>
</comment>
<dbReference type="PANTHER" id="PTHR10458">
    <property type="entry name" value="PEPTIDE DEFORMYLASE"/>
    <property type="match status" value="1"/>
</dbReference>
<evidence type="ECO:0000256" key="4">
    <source>
        <dbReference type="ARBA" id="ARBA00022917"/>
    </source>
</evidence>
<dbReference type="GO" id="GO:0006412">
    <property type="term" value="P:translation"/>
    <property type="evidence" value="ECO:0007669"/>
    <property type="project" value="UniProtKB-UniRule"/>
</dbReference>
<keyword evidence="3 5" id="KW-0378">Hydrolase</keyword>
<evidence type="ECO:0000256" key="1">
    <source>
        <dbReference type="ARBA" id="ARBA00010759"/>
    </source>
</evidence>
<dbReference type="Pfam" id="PF01327">
    <property type="entry name" value="Pep_deformylase"/>
    <property type="match status" value="1"/>
</dbReference>
<dbReference type="SUPFAM" id="SSF56420">
    <property type="entry name" value="Peptide deformylase"/>
    <property type="match status" value="1"/>
</dbReference>
<dbReference type="CDD" id="cd00487">
    <property type="entry name" value="Pep_deformylase"/>
    <property type="match status" value="1"/>
</dbReference>
<dbReference type="PANTHER" id="PTHR10458:SF22">
    <property type="entry name" value="PEPTIDE DEFORMYLASE"/>
    <property type="match status" value="1"/>
</dbReference>
<feature type="binding site" evidence="5">
    <location>
        <position position="150"/>
    </location>
    <ligand>
        <name>Fe cation</name>
        <dbReference type="ChEBI" id="CHEBI:24875"/>
    </ligand>
</feature>
<dbReference type="NCBIfam" id="NF001159">
    <property type="entry name" value="PRK00150.1-3"/>
    <property type="match status" value="1"/>
</dbReference>
<dbReference type="Proteomes" id="UP000176568">
    <property type="component" value="Unassembled WGS sequence"/>
</dbReference>
<comment type="similarity">
    <text evidence="1 5">Belongs to the polypeptide deformylase family.</text>
</comment>
<evidence type="ECO:0000313" key="7">
    <source>
        <dbReference type="Proteomes" id="UP000176568"/>
    </source>
</evidence>
<dbReference type="NCBIfam" id="TIGR00079">
    <property type="entry name" value="pept_deformyl"/>
    <property type="match status" value="1"/>
</dbReference>
<sequence>MKDPVVQEGASVLREKASPVAKTDFGSKKLTALIQKMKDVLAKEEFGVAIAAPQVGESLRIFVIAEKAFKDSDEEGIEETPVSSRHLVFINPELLRLSRKKHEMSEGCLSVRGIYGNVVRHEKASVKAFDENGKPFTYHGSGLIAHIFQHEVDHLNGILFIDKAVSLQDESAPEKTDE</sequence>
<dbReference type="STRING" id="1797247.A2419_02805"/>
<comment type="caution">
    <text evidence="6">The sequence shown here is derived from an EMBL/GenBank/DDBJ whole genome shotgun (WGS) entry which is preliminary data.</text>
</comment>
<dbReference type="GO" id="GO:0046872">
    <property type="term" value="F:metal ion binding"/>
    <property type="evidence" value="ECO:0007669"/>
    <property type="project" value="UniProtKB-KW"/>
</dbReference>
<keyword evidence="2 5" id="KW-0479">Metal-binding</keyword>
<comment type="function">
    <text evidence="5">Removes the formyl group from the N-terminal Met of newly synthesized proteins. Requires at least a dipeptide for an efficient rate of reaction. N-terminal L-methionine is a prerequisite for activity but the enzyme has broad specificity at other positions.</text>
</comment>
<keyword evidence="5" id="KW-0408">Iron</keyword>
<evidence type="ECO:0000313" key="6">
    <source>
        <dbReference type="EMBL" id="OGC88610.1"/>
    </source>
</evidence>
<dbReference type="PIRSF" id="PIRSF004749">
    <property type="entry name" value="Pep_def"/>
    <property type="match status" value="1"/>
</dbReference>
<feature type="binding site" evidence="5">
    <location>
        <position position="154"/>
    </location>
    <ligand>
        <name>Fe cation</name>
        <dbReference type="ChEBI" id="CHEBI:24875"/>
    </ligand>
</feature>
<evidence type="ECO:0000256" key="5">
    <source>
        <dbReference type="HAMAP-Rule" id="MF_00163"/>
    </source>
</evidence>
<proteinExistence type="inferred from homology"/>
<name>A0A1F4Y3S2_9BACT</name>
<dbReference type="FunFam" id="3.90.45.10:FF:000003">
    <property type="entry name" value="Peptide deformylase"/>
    <property type="match status" value="1"/>
</dbReference>
<organism evidence="6 7">
    <name type="scientific">Candidatus Adlerbacteria bacterium RIFOXYC1_FULL_48_26</name>
    <dbReference type="NCBI Taxonomy" id="1797247"/>
    <lineage>
        <taxon>Bacteria</taxon>
        <taxon>Candidatus Adleribacteriota</taxon>
    </lineage>
</organism>
<evidence type="ECO:0000256" key="2">
    <source>
        <dbReference type="ARBA" id="ARBA00022723"/>
    </source>
</evidence>
<feature type="active site" evidence="5">
    <location>
        <position position="151"/>
    </location>
</feature>
<dbReference type="Gene3D" id="3.90.45.10">
    <property type="entry name" value="Peptide deformylase"/>
    <property type="match status" value="1"/>
</dbReference>
<dbReference type="EMBL" id="MEXB01000007">
    <property type="protein sequence ID" value="OGC88610.1"/>
    <property type="molecule type" value="Genomic_DNA"/>
</dbReference>